<reference evidence="1 2" key="1">
    <citation type="submission" date="2017-04" db="EMBL/GenBank/DDBJ databases">
        <authorList>
            <person name="Afonso C.L."/>
            <person name="Miller P.J."/>
            <person name="Scott M.A."/>
            <person name="Spackman E."/>
            <person name="Goraichik I."/>
            <person name="Dimitrov K.M."/>
            <person name="Suarez D.L."/>
            <person name="Swayne D.E."/>
        </authorList>
    </citation>
    <scope>NUCLEOTIDE SEQUENCE [LARGE SCALE GENOMIC DNA]</scope>
    <source>
        <strain evidence="1 2">DSM 12555</strain>
    </source>
</reference>
<keyword evidence="2" id="KW-1185">Reference proteome</keyword>
<organism evidence="1 2">
    <name type="scientific">Clostridium acidisoli DSM 12555</name>
    <dbReference type="NCBI Taxonomy" id="1121291"/>
    <lineage>
        <taxon>Bacteria</taxon>
        <taxon>Bacillati</taxon>
        <taxon>Bacillota</taxon>
        <taxon>Clostridia</taxon>
        <taxon>Eubacteriales</taxon>
        <taxon>Clostridiaceae</taxon>
        <taxon>Clostridium</taxon>
    </lineage>
</organism>
<evidence type="ECO:0000313" key="2">
    <source>
        <dbReference type="Proteomes" id="UP000192468"/>
    </source>
</evidence>
<evidence type="ECO:0000313" key="1">
    <source>
        <dbReference type="EMBL" id="SMC24593.1"/>
    </source>
</evidence>
<dbReference type="SUPFAM" id="SSF53335">
    <property type="entry name" value="S-adenosyl-L-methionine-dependent methyltransferases"/>
    <property type="match status" value="1"/>
</dbReference>
<proteinExistence type="predicted"/>
<accession>A0A1W1XKU1</accession>
<dbReference type="Proteomes" id="UP000192468">
    <property type="component" value="Unassembled WGS sequence"/>
</dbReference>
<gene>
    <name evidence="1" type="ORF">SAMN02745134_02222</name>
</gene>
<dbReference type="EMBL" id="FWXH01000007">
    <property type="protein sequence ID" value="SMC24593.1"/>
    <property type="molecule type" value="Genomic_DNA"/>
</dbReference>
<protein>
    <recommendedName>
        <fullName evidence="3">Methyltransferase domain-containing protein</fullName>
    </recommendedName>
</protein>
<dbReference type="STRING" id="1121291.SAMN02745134_02222"/>
<sequence length="205" mass="23930">MEELSLFYRINIMYENPIIQKEYKVINMSKEIFINLEKEAFLGNVLDIGTENHGIVYDLCKGIDDNITIDYISGEEDKGKIEKDFFDSCVIFFSLFDIKSTYRKNNLIKDICTFLKKDGILYLWDVDKPRFKSIYIKLKVVVPSKGFRQVKINARNPLVDASCKTTCKLLKQYFNIIDLKQSDNIYYIKAQKKGCILSENIVDSH</sequence>
<dbReference type="InterPro" id="IPR029063">
    <property type="entry name" value="SAM-dependent_MTases_sf"/>
</dbReference>
<name>A0A1W1XKU1_9CLOT</name>
<evidence type="ECO:0008006" key="3">
    <source>
        <dbReference type="Google" id="ProtNLM"/>
    </source>
</evidence>
<dbReference type="AlphaFoldDB" id="A0A1W1XKU1"/>